<feature type="compositionally biased region" description="Low complexity" evidence="1">
    <location>
        <begin position="201"/>
        <end position="212"/>
    </location>
</feature>
<dbReference type="InterPro" id="IPR024361">
    <property type="entry name" value="BACON"/>
</dbReference>
<feature type="domain" description="BACON" evidence="2">
    <location>
        <begin position="442"/>
        <end position="475"/>
    </location>
</feature>
<accession>A0ABX0L0W7</accession>
<proteinExistence type="predicted"/>
<reference evidence="3 4" key="1">
    <citation type="submission" date="2020-03" db="EMBL/GenBank/DDBJ databases">
        <title>Draft genome sequence of environmentally isolated violet-colored cultures.</title>
        <authorList>
            <person name="Wilson H.S."/>
        </authorList>
    </citation>
    <scope>NUCLEOTIDE SEQUENCE [LARGE SCALE GENOMIC DNA]</scope>
    <source>
        <strain evidence="3 4">HSC-16F04</strain>
    </source>
</reference>
<dbReference type="RefSeq" id="WP_166828923.1">
    <property type="nucleotide sequence ID" value="NZ_JAAOLX010000010.1"/>
</dbReference>
<evidence type="ECO:0000313" key="3">
    <source>
        <dbReference type="EMBL" id="NHQ87869.1"/>
    </source>
</evidence>
<evidence type="ECO:0000313" key="4">
    <source>
        <dbReference type="Proteomes" id="UP000712570"/>
    </source>
</evidence>
<evidence type="ECO:0000256" key="1">
    <source>
        <dbReference type="SAM" id="MobiDB-lite"/>
    </source>
</evidence>
<keyword evidence="4" id="KW-1185">Reference proteome</keyword>
<organism evidence="3 4">
    <name type="scientific">Iodobacter violaceini</name>
    <dbReference type="NCBI Taxonomy" id="3044271"/>
    <lineage>
        <taxon>Bacteria</taxon>
        <taxon>Pseudomonadati</taxon>
        <taxon>Pseudomonadota</taxon>
        <taxon>Betaproteobacteria</taxon>
        <taxon>Neisseriales</taxon>
        <taxon>Chitinibacteraceae</taxon>
        <taxon>Iodobacter</taxon>
    </lineage>
</organism>
<protein>
    <recommendedName>
        <fullName evidence="2">BACON domain-containing protein</fullName>
    </recommendedName>
</protein>
<dbReference type="Proteomes" id="UP000712570">
    <property type="component" value="Unassembled WGS sequence"/>
</dbReference>
<gene>
    <name evidence="3" type="ORF">HA050_17305</name>
</gene>
<dbReference type="EMBL" id="JAAOLX010000010">
    <property type="protein sequence ID" value="NHQ87869.1"/>
    <property type="molecule type" value="Genomic_DNA"/>
</dbReference>
<dbReference type="Pfam" id="PF19190">
    <property type="entry name" value="BACON_2"/>
    <property type="match status" value="1"/>
</dbReference>
<name>A0ABX0L0W7_9NEIS</name>
<evidence type="ECO:0000259" key="2">
    <source>
        <dbReference type="Pfam" id="PF19190"/>
    </source>
</evidence>
<sequence>MNDLLTFATANGSVAPVYIYIVDSKQVLSKDFGLSNLTPTLFSTTFHTSANLTVGQHTGTLQVQICKDVQCAAQYAGSPVDLPYEIVVNNYSLTSRMETSPQATMHLGGAAPDASVFVNAEGQEWSARSEASWLKVSTEKRRGSGVMSVSFVSAGLAPGNYSANIIVSNTTGQTNVLPFNLTILPKQVDFPTPTPTPVPSTPTASGPSSVTPPIEPPAEIRITSAIPQFTAVNGEPIAGQAVSFVLTYRPFAQWSASTTASWLPGSPLSGTTQGSVMLRPDPSIAKLASGTYSTDLLLTSSGGLSRKVSVGLTLLPASLTVSESSILLGGDNGRDYSVKTLNIRLNTGSNAFPWVLSDLPDWVTTTTPSGTVSQKGATLSFGLDLNKLPYGSSSAAAMITVTVNGDKISVPITINANRDQQKLLASEWGIGLSSTPTGDVTSRSIKISDNFAGNTAWTATSDSAWLSVTPSGTTGKTTDLVMKAIQASLQMDR</sequence>
<feature type="region of interest" description="Disordered" evidence="1">
    <location>
        <begin position="191"/>
        <end position="212"/>
    </location>
</feature>
<comment type="caution">
    <text evidence="3">The sequence shown here is derived from an EMBL/GenBank/DDBJ whole genome shotgun (WGS) entry which is preliminary data.</text>
</comment>